<organism evidence="3 4">
    <name type="scientific">Patulibacter medicamentivorans</name>
    <dbReference type="NCBI Taxonomy" id="1097667"/>
    <lineage>
        <taxon>Bacteria</taxon>
        <taxon>Bacillati</taxon>
        <taxon>Actinomycetota</taxon>
        <taxon>Thermoleophilia</taxon>
        <taxon>Solirubrobacterales</taxon>
        <taxon>Patulibacteraceae</taxon>
        <taxon>Patulibacter</taxon>
    </lineage>
</organism>
<keyword evidence="4" id="KW-1185">Reference proteome</keyword>
<evidence type="ECO:0000256" key="2">
    <source>
        <dbReference type="SAM" id="SignalP"/>
    </source>
</evidence>
<feature type="compositionally biased region" description="Polar residues" evidence="1">
    <location>
        <begin position="28"/>
        <end position="39"/>
    </location>
</feature>
<evidence type="ECO:0000313" key="3">
    <source>
        <dbReference type="EMBL" id="EHN11785.1"/>
    </source>
</evidence>
<protein>
    <recommendedName>
        <fullName evidence="5">Serine/threonine protein kinase</fullName>
    </recommendedName>
</protein>
<keyword evidence="2" id="KW-0732">Signal</keyword>
<dbReference type="Proteomes" id="UP000005143">
    <property type="component" value="Unassembled WGS sequence"/>
</dbReference>
<feature type="signal peptide" evidence="2">
    <location>
        <begin position="1"/>
        <end position="19"/>
    </location>
</feature>
<sequence>MLVLVLAAALAGVLVAILAGGGSDEPSGRTTSTRGGKQSTATRDRPATTPAKQGTTTPDGGQTTPDGTTPLAVDGGGTIAGDPPADGSEIADGVAPAIYDAGSQGWRTLVARPDQRSWFTPTRVTQSGGALYRLRQVGPDGRLILVDYTPDQPARFDTSAANDDRVIDSGAFGPVTGYAFERVRVAGIAECATAVCVDVPLNQSDRGPGWGVLVAAPTADEAWATATRIVGETGPSTR</sequence>
<feature type="region of interest" description="Disordered" evidence="1">
    <location>
        <begin position="20"/>
        <end position="90"/>
    </location>
</feature>
<name>H0E3G3_9ACTN</name>
<dbReference type="AlphaFoldDB" id="H0E3G3"/>
<feature type="compositionally biased region" description="Low complexity" evidence="1">
    <location>
        <begin position="47"/>
        <end position="70"/>
    </location>
</feature>
<reference evidence="3 4" key="1">
    <citation type="journal article" date="2013" name="Biodegradation">
        <title>Quantitative proteomic analysis of ibuprofen-degrading Patulibacter sp. strain I11.</title>
        <authorList>
            <person name="Almeida B."/>
            <person name="Kjeldal H."/>
            <person name="Lolas I."/>
            <person name="Knudsen A.D."/>
            <person name="Carvalho G."/>
            <person name="Nielsen K.L."/>
            <person name="Barreto Crespo M.T."/>
            <person name="Stensballe A."/>
            <person name="Nielsen J.L."/>
        </authorList>
    </citation>
    <scope>NUCLEOTIDE SEQUENCE [LARGE SCALE GENOMIC DNA]</scope>
    <source>
        <strain evidence="3 4">I11</strain>
    </source>
</reference>
<feature type="chain" id="PRO_5039617970" description="Serine/threonine protein kinase" evidence="2">
    <location>
        <begin position="20"/>
        <end position="238"/>
    </location>
</feature>
<comment type="caution">
    <text evidence="3">The sequence shown here is derived from an EMBL/GenBank/DDBJ whole genome shotgun (WGS) entry which is preliminary data.</text>
</comment>
<gene>
    <name evidence="3" type="ORF">PAI11_13340</name>
</gene>
<evidence type="ECO:0000313" key="4">
    <source>
        <dbReference type="Proteomes" id="UP000005143"/>
    </source>
</evidence>
<accession>H0E3G3</accession>
<evidence type="ECO:0000256" key="1">
    <source>
        <dbReference type="SAM" id="MobiDB-lite"/>
    </source>
</evidence>
<dbReference type="EMBL" id="AGUD01000069">
    <property type="protein sequence ID" value="EHN11785.1"/>
    <property type="molecule type" value="Genomic_DNA"/>
</dbReference>
<evidence type="ECO:0008006" key="5">
    <source>
        <dbReference type="Google" id="ProtNLM"/>
    </source>
</evidence>
<proteinExistence type="predicted"/>